<organism evidence="1 2">
    <name type="scientific">Peronosclerospora sorghi</name>
    <dbReference type="NCBI Taxonomy" id="230839"/>
    <lineage>
        <taxon>Eukaryota</taxon>
        <taxon>Sar</taxon>
        <taxon>Stramenopiles</taxon>
        <taxon>Oomycota</taxon>
        <taxon>Peronosporomycetes</taxon>
        <taxon>Peronosporales</taxon>
        <taxon>Peronosporaceae</taxon>
        <taxon>Peronosclerospora</taxon>
    </lineage>
</organism>
<dbReference type="EMBL" id="CM047588">
    <property type="protein sequence ID" value="KAI9905334.1"/>
    <property type="molecule type" value="Genomic_DNA"/>
</dbReference>
<evidence type="ECO:0000313" key="1">
    <source>
        <dbReference type="EMBL" id="KAI9905334.1"/>
    </source>
</evidence>
<name>A0ACC0VFY4_9STRA</name>
<evidence type="ECO:0000313" key="2">
    <source>
        <dbReference type="Proteomes" id="UP001163321"/>
    </source>
</evidence>
<proteinExistence type="predicted"/>
<accession>A0ACC0VFY4</accession>
<dbReference type="Proteomes" id="UP001163321">
    <property type="component" value="Chromosome 9"/>
</dbReference>
<comment type="caution">
    <text evidence="1">The sequence shown here is derived from an EMBL/GenBank/DDBJ whole genome shotgun (WGS) entry which is preliminary data.</text>
</comment>
<gene>
    <name evidence="1" type="ORF">PsorP6_014297</name>
</gene>
<sequence length="363" mass="38929">MDRSLRRYYDDEAETSAHYYPPSNLGPASFEQGASRKPSKHMQRVMATVCAVTLHGNFNDDSNTSKSGKRATSHSSSTLPASCAPVAARDRTVAFWQSEVAGCDTVPDGVTHLVFGFALVADGVIVPTFQSFDDTMKQCVEKLHKRCIMALASVGGSTNNDNMTMVTNATRFGESAATLVTKFGFDGIDLDDETVGVQFSADRTIGLLKATRTALDAAGETSALLTYDAYFYEGDPSVCAAQYAAGYSRCFPVQVLKYVDWVNIMAYNVNKDNTTAAAIYAAAVNTTFAAWRTQLGGDFSLATIGVCIDGGCAYGPGPSATVIDQWNHFARQDGYGGMMLYAASSEVKDQFPATRSIISAKSE</sequence>
<keyword evidence="2" id="KW-1185">Reference proteome</keyword>
<reference evidence="1 2" key="1">
    <citation type="journal article" date="2022" name="bioRxiv">
        <title>The genome of the oomycete Peronosclerospora sorghi, a cosmopolitan pathogen of maize and sorghum, is inflated with dispersed pseudogenes.</title>
        <authorList>
            <person name="Fletcher K."/>
            <person name="Martin F."/>
            <person name="Isakeit T."/>
            <person name="Cavanaugh K."/>
            <person name="Magill C."/>
            <person name="Michelmore R."/>
        </authorList>
    </citation>
    <scope>NUCLEOTIDE SEQUENCE [LARGE SCALE GENOMIC DNA]</scope>
    <source>
        <strain evidence="1">P6</strain>
    </source>
</reference>
<protein>
    <submittedName>
        <fullName evidence="1">Uncharacterized protein</fullName>
    </submittedName>
</protein>